<gene>
    <name evidence="2" type="ORF">BN1051_01977</name>
</gene>
<accession>A0A078MQR5</accession>
<evidence type="ECO:0000256" key="1">
    <source>
        <dbReference type="SAM" id="Phobius"/>
    </source>
</evidence>
<keyword evidence="1" id="KW-1133">Transmembrane helix</keyword>
<name>A0A078MQR5_9MICC</name>
<reference evidence="2" key="1">
    <citation type="submission" date="2014-07" db="EMBL/GenBank/DDBJ databases">
        <authorList>
            <person name="Urmite Genomes Urmite Genomes"/>
        </authorList>
    </citation>
    <scope>NUCLEOTIDE SEQUENCE</scope>
    <source>
        <strain evidence="2">11W110_air</strain>
    </source>
</reference>
<feature type="transmembrane region" description="Helical" evidence="1">
    <location>
        <begin position="60"/>
        <end position="80"/>
    </location>
</feature>
<dbReference type="PATRIC" id="fig|1461584.3.peg.1952"/>
<organism evidence="2">
    <name type="scientific">Arthrobacter saudimassiliensis</name>
    <dbReference type="NCBI Taxonomy" id="1461584"/>
    <lineage>
        <taxon>Bacteria</taxon>
        <taxon>Bacillati</taxon>
        <taxon>Actinomycetota</taxon>
        <taxon>Actinomycetes</taxon>
        <taxon>Micrococcales</taxon>
        <taxon>Micrococcaceae</taxon>
        <taxon>Arthrobacter</taxon>
    </lineage>
</organism>
<proteinExistence type="predicted"/>
<sequence>MSGTFWEPQEEEETEVKTRIPLWCWPVIVLDLLLVLALAPVAILVVVPFFAVYWIALAQFVVWISPLLAAVNIAQFAWAFRRRQAGITGLSILGVLMTVVAWIMVLAWQAPVVVFGVQL</sequence>
<protein>
    <submittedName>
        <fullName evidence="2">Uncharacterized protein</fullName>
    </submittedName>
</protein>
<keyword evidence="1" id="KW-0472">Membrane</keyword>
<keyword evidence="1" id="KW-0812">Transmembrane</keyword>
<evidence type="ECO:0000313" key="2">
    <source>
        <dbReference type="EMBL" id="CEA08620.1"/>
    </source>
</evidence>
<feature type="transmembrane region" description="Helical" evidence="1">
    <location>
        <begin position="27"/>
        <end position="54"/>
    </location>
</feature>
<dbReference type="AlphaFoldDB" id="A0A078MQR5"/>
<dbReference type="EMBL" id="LN483071">
    <property type="protein sequence ID" value="CEA08620.1"/>
    <property type="molecule type" value="Genomic_DNA"/>
</dbReference>
<feature type="transmembrane region" description="Helical" evidence="1">
    <location>
        <begin position="87"/>
        <end position="110"/>
    </location>
</feature>